<feature type="transmembrane region" description="Helical" evidence="6">
    <location>
        <begin position="48"/>
        <end position="69"/>
    </location>
</feature>
<comment type="subcellular location">
    <subcellularLocation>
        <location evidence="1">Cell membrane</location>
        <topology evidence="1">Multi-pass membrane protein</topology>
    </subcellularLocation>
</comment>
<gene>
    <name evidence="8" type="ORF">SAMN03080606_00561</name>
</gene>
<feature type="transmembrane region" description="Helical" evidence="6">
    <location>
        <begin position="265"/>
        <end position="284"/>
    </location>
</feature>
<feature type="domain" description="ComEC/Rec2-related protein" evidence="7">
    <location>
        <begin position="246"/>
        <end position="508"/>
    </location>
</feature>
<keyword evidence="5 6" id="KW-0472">Membrane</keyword>
<proteinExistence type="predicted"/>
<dbReference type="InterPro" id="IPR052159">
    <property type="entry name" value="Competence_DNA_uptake"/>
</dbReference>
<accession>A0A1G5BYJ1</accession>
<reference evidence="8 9" key="1">
    <citation type="submission" date="2016-10" db="EMBL/GenBank/DDBJ databases">
        <authorList>
            <person name="de Groot N.N."/>
        </authorList>
    </citation>
    <scope>NUCLEOTIDE SEQUENCE [LARGE SCALE GENOMIC DNA]</scope>
    <source>
        <strain evidence="8 9">DSM 18978</strain>
    </source>
</reference>
<evidence type="ECO:0000256" key="2">
    <source>
        <dbReference type="ARBA" id="ARBA00022475"/>
    </source>
</evidence>
<organism evidence="8 9">
    <name type="scientific">Alkaliphilus peptidifermentans DSM 18978</name>
    <dbReference type="NCBI Taxonomy" id="1120976"/>
    <lineage>
        <taxon>Bacteria</taxon>
        <taxon>Bacillati</taxon>
        <taxon>Bacillota</taxon>
        <taxon>Clostridia</taxon>
        <taxon>Peptostreptococcales</taxon>
        <taxon>Natronincolaceae</taxon>
        <taxon>Alkaliphilus</taxon>
    </lineage>
</organism>
<evidence type="ECO:0000313" key="9">
    <source>
        <dbReference type="Proteomes" id="UP000198636"/>
    </source>
</evidence>
<keyword evidence="3 6" id="KW-0812">Transmembrane</keyword>
<sequence>MKNSEMPPRIKRILLINNPLRGIVLNRPFCSLLILLILGITVGHFTELSLSIWAIAFIVIALSAIGFYLRKLNVVVMSILIITLGVVSYQLQFSNSIQMKSLLLDEYYAVAKVISAPVEKNGYWESDVVITKLINFENEIRVNEKSKARLFNNFDSNIIKPGEVITFQRYIFIEGISRNKLDGYHMYLKSRGFNYIIGLSGGNVAKYNTSNTFNILSHSNRLKETSEDILDSTLEKPQSALMKSVIFGNQGYLSAELLDYFSKSGTAHIIAVSGLHVGIIVLLLERFLSLLGVGRNSRLLLTMTVIFAYAYVVGFPVSIIRAGSMYGLFLLGYFLHRSYDSINSLAFIAFIVLVINPITLFSVSFQLSFMATLSILILYPMLNKLLWRIPTLIRKLLAVTLAAQIGTMPIMAYHFRQISIIAPLSNLLIVPILGGLLTLAFLSIFTGMISIGAAATINIFTNTLLSYMIQIVKISSNVPFSNISLQEMKIYEVLIYYLIIIAICFFIKKSKNQIESGVLEEA</sequence>
<dbReference type="InterPro" id="IPR004477">
    <property type="entry name" value="ComEC_N"/>
</dbReference>
<evidence type="ECO:0000256" key="3">
    <source>
        <dbReference type="ARBA" id="ARBA00022692"/>
    </source>
</evidence>
<dbReference type="NCBIfam" id="TIGR00360">
    <property type="entry name" value="ComEC_N-term"/>
    <property type="match status" value="1"/>
</dbReference>
<dbReference type="RefSeq" id="WP_091539712.1">
    <property type="nucleotide sequence ID" value="NZ_FMUS01000002.1"/>
</dbReference>
<feature type="transmembrane region" description="Helical" evidence="6">
    <location>
        <begin position="490"/>
        <end position="507"/>
    </location>
</feature>
<evidence type="ECO:0000259" key="7">
    <source>
        <dbReference type="Pfam" id="PF03772"/>
    </source>
</evidence>
<evidence type="ECO:0000256" key="6">
    <source>
        <dbReference type="SAM" id="Phobius"/>
    </source>
</evidence>
<feature type="transmembrane region" description="Helical" evidence="6">
    <location>
        <begin position="421"/>
        <end position="442"/>
    </location>
</feature>
<feature type="transmembrane region" description="Helical" evidence="6">
    <location>
        <begin position="449"/>
        <end position="470"/>
    </location>
</feature>
<feature type="transmembrane region" description="Helical" evidence="6">
    <location>
        <begin position="367"/>
        <end position="387"/>
    </location>
</feature>
<feature type="transmembrane region" description="Helical" evidence="6">
    <location>
        <begin position="20"/>
        <end position="42"/>
    </location>
</feature>
<feature type="transmembrane region" description="Helical" evidence="6">
    <location>
        <begin position="296"/>
        <end position="312"/>
    </location>
</feature>
<evidence type="ECO:0000313" key="8">
    <source>
        <dbReference type="EMBL" id="SCX95114.1"/>
    </source>
</evidence>
<dbReference type="AlphaFoldDB" id="A0A1G5BYJ1"/>
<keyword evidence="4 6" id="KW-1133">Transmembrane helix</keyword>
<evidence type="ECO:0000256" key="5">
    <source>
        <dbReference type="ARBA" id="ARBA00023136"/>
    </source>
</evidence>
<name>A0A1G5BYJ1_9FIRM</name>
<dbReference type="PANTHER" id="PTHR30619:SF1">
    <property type="entry name" value="RECOMBINATION PROTEIN 2"/>
    <property type="match status" value="1"/>
</dbReference>
<feature type="transmembrane region" description="Helical" evidence="6">
    <location>
        <begin position="342"/>
        <end position="361"/>
    </location>
</feature>
<keyword evidence="9" id="KW-1185">Reference proteome</keyword>
<keyword evidence="2" id="KW-1003">Cell membrane</keyword>
<dbReference type="PANTHER" id="PTHR30619">
    <property type="entry name" value="DNA INTERNALIZATION/COMPETENCE PROTEIN COMEC/REC2"/>
    <property type="match status" value="1"/>
</dbReference>
<protein>
    <submittedName>
        <fullName evidence="8">Competence protein ComEC</fullName>
    </submittedName>
</protein>
<evidence type="ECO:0000256" key="4">
    <source>
        <dbReference type="ARBA" id="ARBA00022989"/>
    </source>
</evidence>
<dbReference type="STRING" id="1120976.SAMN03080606_00561"/>
<dbReference type="Proteomes" id="UP000198636">
    <property type="component" value="Unassembled WGS sequence"/>
</dbReference>
<feature type="transmembrane region" description="Helical" evidence="6">
    <location>
        <begin position="74"/>
        <end position="91"/>
    </location>
</feature>
<evidence type="ECO:0000256" key="1">
    <source>
        <dbReference type="ARBA" id="ARBA00004651"/>
    </source>
</evidence>
<feature type="transmembrane region" description="Helical" evidence="6">
    <location>
        <begin position="396"/>
        <end position="415"/>
    </location>
</feature>
<dbReference type="Pfam" id="PF03772">
    <property type="entry name" value="Competence"/>
    <property type="match status" value="1"/>
</dbReference>
<dbReference type="OrthoDB" id="9761531at2"/>
<feature type="transmembrane region" description="Helical" evidence="6">
    <location>
        <begin position="318"/>
        <end position="335"/>
    </location>
</feature>
<dbReference type="GO" id="GO:0005886">
    <property type="term" value="C:plasma membrane"/>
    <property type="evidence" value="ECO:0007669"/>
    <property type="project" value="UniProtKB-SubCell"/>
</dbReference>
<dbReference type="EMBL" id="FMUS01000002">
    <property type="protein sequence ID" value="SCX95114.1"/>
    <property type="molecule type" value="Genomic_DNA"/>
</dbReference>